<accession>A0A1Q9EKV4</accession>
<keyword evidence="3" id="KW-1185">Reference proteome</keyword>
<dbReference type="AlphaFoldDB" id="A0A1Q9EKV4"/>
<dbReference type="Gene3D" id="3.10.450.50">
    <property type="match status" value="1"/>
</dbReference>
<evidence type="ECO:0000256" key="1">
    <source>
        <dbReference type="SAM" id="MobiDB-lite"/>
    </source>
</evidence>
<protein>
    <recommendedName>
        <fullName evidence="4">Phosphoribosyl-AMP cyclohydrolase</fullName>
    </recommendedName>
</protein>
<comment type="caution">
    <text evidence="2">The sequence shown here is derived from an EMBL/GenBank/DDBJ whole genome shotgun (WGS) entry which is preliminary data.</text>
</comment>
<feature type="region of interest" description="Disordered" evidence="1">
    <location>
        <begin position="117"/>
        <end position="148"/>
    </location>
</feature>
<feature type="compositionally biased region" description="Basic and acidic residues" evidence="1">
    <location>
        <begin position="117"/>
        <end position="131"/>
    </location>
</feature>
<dbReference type="Proteomes" id="UP000186817">
    <property type="component" value="Unassembled WGS sequence"/>
</dbReference>
<evidence type="ECO:0008006" key="4">
    <source>
        <dbReference type="Google" id="ProtNLM"/>
    </source>
</evidence>
<proteinExistence type="predicted"/>
<dbReference type="OrthoDB" id="412755at2759"/>
<name>A0A1Q9EKV4_SYMMI</name>
<evidence type="ECO:0000313" key="3">
    <source>
        <dbReference type="Proteomes" id="UP000186817"/>
    </source>
</evidence>
<dbReference type="EMBL" id="LSRX01000126">
    <property type="protein sequence ID" value="OLQ08050.1"/>
    <property type="molecule type" value="Genomic_DNA"/>
</dbReference>
<organism evidence="2 3">
    <name type="scientific">Symbiodinium microadriaticum</name>
    <name type="common">Dinoflagellate</name>
    <name type="synonym">Zooxanthella microadriatica</name>
    <dbReference type="NCBI Taxonomy" id="2951"/>
    <lineage>
        <taxon>Eukaryota</taxon>
        <taxon>Sar</taxon>
        <taxon>Alveolata</taxon>
        <taxon>Dinophyceae</taxon>
        <taxon>Suessiales</taxon>
        <taxon>Symbiodiniaceae</taxon>
        <taxon>Symbiodinium</taxon>
    </lineage>
</organism>
<evidence type="ECO:0000313" key="2">
    <source>
        <dbReference type="EMBL" id="OLQ08050.1"/>
    </source>
</evidence>
<gene>
    <name evidence="2" type="ORF">AK812_SmicGene8494</name>
</gene>
<sequence length="463" mass="49924">MDTPSMAVGSCMLQMAADKALKVSVDMEEVRRRTQLAKQLVARGFWVCFGKGGDFHRGGGIIAKSNLYLRDPISMASKVAGRAVLLLLCLVVGDAVRQTRLQKGDVVSAAQEYEKQEHEQVSYEHVEEGHAETLPPQQDAALGSSSKGSAQRSELRISTVAYPVDQGSLQAAESCPADHEADRGELEGHSADIAARAVYLESLGGMPDLQYLQLLCTNVHDEGRAPGPEADSPRAMINHSVLLTGLAALALVQRGAEATCMDCAASEENVLLQRSHASEDGAAVGAADWRWQHTYPKWNCEADVHGAQQDWKDAILDISAAYRQNSTSSDFVTIATEAIQSLYGYDIGPVTFKPTLAVEQPFRPTAQGALSYFVGYEATAEQGGFPEDSGFAIKGGETWSNVTFENNLTNCVGDVALSQGYYYFTAADSGNITGVEYSFVYKKMKTGELKIIAHHSSLPADQV</sequence>
<reference evidence="2 3" key="1">
    <citation type="submission" date="2016-02" db="EMBL/GenBank/DDBJ databases">
        <title>Genome analysis of coral dinoflagellate symbionts highlights evolutionary adaptations to a symbiotic lifestyle.</title>
        <authorList>
            <person name="Aranda M."/>
            <person name="Li Y."/>
            <person name="Liew Y.J."/>
            <person name="Baumgarten S."/>
            <person name="Simakov O."/>
            <person name="Wilson M."/>
            <person name="Piel J."/>
            <person name="Ashoor H."/>
            <person name="Bougouffa S."/>
            <person name="Bajic V.B."/>
            <person name="Ryu T."/>
            <person name="Ravasi T."/>
            <person name="Bayer T."/>
            <person name="Micklem G."/>
            <person name="Kim H."/>
            <person name="Bhak J."/>
            <person name="Lajeunesse T.C."/>
            <person name="Voolstra C.R."/>
        </authorList>
    </citation>
    <scope>NUCLEOTIDE SEQUENCE [LARGE SCALE GENOMIC DNA]</scope>
    <source>
        <strain evidence="2 3">CCMP2467</strain>
    </source>
</reference>